<name>A0A2K1KLF4_PHYPA</name>
<sequence>MKFPDAEWKIDLFEETARIRVLRSRELSFKGLTQSLKREQQDVDIVAQGALCEMIITEGVNFQVETFGGCSSLCSLRLNQLLLNV</sequence>
<dbReference type="Gene3D" id="2.40.30.10">
    <property type="entry name" value="Translation factors"/>
    <property type="match status" value="1"/>
</dbReference>
<reference evidence="1 3" key="2">
    <citation type="journal article" date="2018" name="Plant J.">
        <title>The Physcomitrella patens chromosome-scale assembly reveals moss genome structure and evolution.</title>
        <authorList>
            <person name="Lang D."/>
            <person name="Ullrich K.K."/>
            <person name="Murat F."/>
            <person name="Fuchs J."/>
            <person name="Jenkins J."/>
            <person name="Haas F.B."/>
            <person name="Piednoel M."/>
            <person name="Gundlach H."/>
            <person name="Van Bel M."/>
            <person name="Meyberg R."/>
            <person name="Vives C."/>
            <person name="Morata J."/>
            <person name="Symeonidi A."/>
            <person name="Hiss M."/>
            <person name="Muchero W."/>
            <person name="Kamisugi Y."/>
            <person name="Saleh O."/>
            <person name="Blanc G."/>
            <person name="Decker E.L."/>
            <person name="van Gessel N."/>
            <person name="Grimwood J."/>
            <person name="Hayes R.D."/>
            <person name="Graham S.W."/>
            <person name="Gunter L.E."/>
            <person name="McDaniel S.F."/>
            <person name="Hoernstein S.N.W."/>
            <person name="Larsson A."/>
            <person name="Li F.W."/>
            <person name="Perroud P.F."/>
            <person name="Phillips J."/>
            <person name="Ranjan P."/>
            <person name="Rokshar D.S."/>
            <person name="Rothfels C.J."/>
            <person name="Schneider L."/>
            <person name="Shu S."/>
            <person name="Stevenson D.W."/>
            <person name="Thummler F."/>
            <person name="Tillich M."/>
            <person name="Villarreal Aguilar J.C."/>
            <person name="Widiez T."/>
            <person name="Wong G.K."/>
            <person name="Wymore A."/>
            <person name="Zhang Y."/>
            <person name="Zimmer A.D."/>
            <person name="Quatrano R.S."/>
            <person name="Mayer K.F.X."/>
            <person name="Goodstein D."/>
            <person name="Casacuberta J.M."/>
            <person name="Vandepoele K."/>
            <person name="Reski R."/>
            <person name="Cuming A.C."/>
            <person name="Tuskan G.A."/>
            <person name="Maumus F."/>
            <person name="Salse J."/>
            <person name="Schmutz J."/>
            <person name="Rensing S.A."/>
        </authorList>
    </citation>
    <scope>NUCLEOTIDE SEQUENCE [LARGE SCALE GENOMIC DNA]</scope>
    <source>
        <strain evidence="2 3">cv. Gransden 2004</strain>
    </source>
</reference>
<keyword evidence="3" id="KW-1185">Reference proteome</keyword>
<protein>
    <submittedName>
        <fullName evidence="1 2">Uncharacterized protein</fullName>
    </submittedName>
</protein>
<accession>A0A2K1KLF4</accession>
<reference evidence="2" key="3">
    <citation type="submission" date="2020-12" db="UniProtKB">
        <authorList>
            <consortium name="EnsemblPlants"/>
        </authorList>
    </citation>
    <scope>IDENTIFICATION</scope>
</reference>
<dbReference type="Gramene" id="Pp3c5_28950V3.1">
    <property type="protein sequence ID" value="PAC:32955236.CDS.1"/>
    <property type="gene ID" value="Pp3c5_28950"/>
</dbReference>
<gene>
    <name evidence="1" type="ORF">PHYPA_008283</name>
</gene>
<dbReference type="AlphaFoldDB" id="A0A2K1KLF4"/>
<dbReference type="InParanoid" id="A0A2K1KLF4"/>
<dbReference type="EMBL" id="ABEU02000005">
    <property type="protein sequence ID" value="PNR54606.1"/>
    <property type="molecule type" value="Genomic_DNA"/>
</dbReference>
<dbReference type="Proteomes" id="UP000006727">
    <property type="component" value="Chromosome 5"/>
</dbReference>
<evidence type="ECO:0000313" key="1">
    <source>
        <dbReference type="EMBL" id="PNR54606.1"/>
    </source>
</evidence>
<evidence type="ECO:0000313" key="3">
    <source>
        <dbReference type="Proteomes" id="UP000006727"/>
    </source>
</evidence>
<organism evidence="1">
    <name type="scientific">Physcomitrium patens</name>
    <name type="common">Spreading-leaved earth moss</name>
    <name type="synonym">Physcomitrella patens</name>
    <dbReference type="NCBI Taxonomy" id="3218"/>
    <lineage>
        <taxon>Eukaryota</taxon>
        <taxon>Viridiplantae</taxon>
        <taxon>Streptophyta</taxon>
        <taxon>Embryophyta</taxon>
        <taxon>Bryophyta</taxon>
        <taxon>Bryophytina</taxon>
        <taxon>Bryopsida</taxon>
        <taxon>Funariidae</taxon>
        <taxon>Funariales</taxon>
        <taxon>Funariaceae</taxon>
        <taxon>Physcomitrium</taxon>
    </lineage>
</organism>
<dbReference type="PaxDb" id="3218-PP1S229_63V6.1"/>
<dbReference type="EnsemblPlants" id="Pp3c5_28950V3.1">
    <property type="protein sequence ID" value="PAC:32955236.CDS.1"/>
    <property type="gene ID" value="Pp3c5_28950"/>
</dbReference>
<evidence type="ECO:0000313" key="2">
    <source>
        <dbReference type="EnsemblPlants" id="PAC:32955236.CDS.1"/>
    </source>
</evidence>
<reference evidence="1 3" key="1">
    <citation type="journal article" date="2008" name="Science">
        <title>The Physcomitrella genome reveals evolutionary insights into the conquest of land by plants.</title>
        <authorList>
            <person name="Rensing S."/>
            <person name="Lang D."/>
            <person name="Zimmer A."/>
            <person name="Terry A."/>
            <person name="Salamov A."/>
            <person name="Shapiro H."/>
            <person name="Nishiyama T."/>
            <person name="Perroud P.-F."/>
            <person name="Lindquist E."/>
            <person name="Kamisugi Y."/>
            <person name="Tanahashi T."/>
            <person name="Sakakibara K."/>
            <person name="Fujita T."/>
            <person name="Oishi K."/>
            <person name="Shin-I T."/>
            <person name="Kuroki Y."/>
            <person name="Toyoda A."/>
            <person name="Suzuki Y."/>
            <person name="Hashimoto A."/>
            <person name="Yamaguchi K."/>
            <person name="Sugano A."/>
            <person name="Kohara Y."/>
            <person name="Fujiyama A."/>
            <person name="Anterola A."/>
            <person name="Aoki S."/>
            <person name="Ashton N."/>
            <person name="Barbazuk W.B."/>
            <person name="Barker E."/>
            <person name="Bennetzen J."/>
            <person name="Bezanilla M."/>
            <person name="Blankenship R."/>
            <person name="Cho S.H."/>
            <person name="Dutcher S."/>
            <person name="Estelle M."/>
            <person name="Fawcett J.A."/>
            <person name="Gundlach H."/>
            <person name="Hanada K."/>
            <person name="Heyl A."/>
            <person name="Hicks K.A."/>
            <person name="Hugh J."/>
            <person name="Lohr M."/>
            <person name="Mayer K."/>
            <person name="Melkozernov A."/>
            <person name="Murata T."/>
            <person name="Nelson D."/>
            <person name="Pils B."/>
            <person name="Prigge M."/>
            <person name="Reiss B."/>
            <person name="Renner T."/>
            <person name="Rombauts S."/>
            <person name="Rushton P."/>
            <person name="Sanderfoot A."/>
            <person name="Schween G."/>
            <person name="Shiu S.-H."/>
            <person name="Stueber K."/>
            <person name="Theodoulou F.L."/>
            <person name="Tu H."/>
            <person name="Van de Peer Y."/>
            <person name="Verrier P.J."/>
            <person name="Waters E."/>
            <person name="Wood A."/>
            <person name="Yang L."/>
            <person name="Cove D."/>
            <person name="Cuming A."/>
            <person name="Hasebe M."/>
            <person name="Lucas S."/>
            <person name="Mishler D.B."/>
            <person name="Reski R."/>
            <person name="Grigoriev I."/>
            <person name="Quatrano R.S."/>
            <person name="Boore J.L."/>
        </authorList>
    </citation>
    <scope>NUCLEOTIDE SEQUENCE [LARGE SCALE GENOMIC DNA]</scope>
    <source>
        <strain evidence="2 3">cv. Gransden 2004</strain>
    </source>
</reference>
<proteinExistence type="predicted"/>